<sequence length="399" mass="46941">MPKKHNFLYDVPNSLTENDHHHKENIVNAAAKIFKILKEYDEVVCCAQMQSGKTEVMKRLIYIINKYNENIKDMEINIDKHNIYLIICASSLNLKNQLKSKLPEIKHKIYHLNDVHHFVKNSFEYESVFTCMADSSLIIFDECHCDAEQEKLIHKFRNILDKFAKENKTMYHKVGFSATPYEQIIADYPKVIMEPGEGYYGVVEMFNSWKLSKTNSTKVPVIFQAKNLADSLECQNLFTEIEICDYYYIFRLPSRKNTEESVILNIEKEFKKRGCKFDSYVYDMSYRGNINELLDVKPIKPTIIYLKDKLRMGEFLNTEYVYMVHDDPNNTYTHTTAQSLLGRCCGYGKKSHQTIIYCDYEKALQHCEWIKSGYDIELIPHHAKYINKRTGETKLNCIY</sequence>
<reference evidence="1" key="2">
    <citation type="journal article" date="2018" name="Nat. Commun.">
        <title>Tailed giant Tupanvirus possesses the most complete translational apparatus of the known virosphere.</title>
        <authorList>
            <person name="Abrahao J."/>
            <person name="Silva L."/>
            <person name="Silva L.S."/>
            <person name="Khalil J.Y.B."/>
            <person name="Rodrigues R."/>
            <person name="Arantes T."/>
            <person name="Assis F."/>
            <person name="Boratto P."/>
            <person name="Andrade M."/>
            <person name="Kroon E.G."/>
            <person name="Ribeiro B."/>
            <person name="Bergier I."/>
            <person name="Seligmann H."/>
            <person name="Ghigo E."/>
            <person name="Colson P."/>
            <person name="Levasseur A."/>
            <person name="Kroemer G."/>
            <person name="Raoult D."/>
            <person name="La Scola B."/>
        </authorList>
    </citation>
    <scope>NUCLEOTIDE SEQUENCE [LARGE SCALE GENOMIC DNA]</scope>
    <source>
        <strain evidence="1">Deep ocean</strain>
    </source>
</reference>
<keyword evidence="1" id="KW-0547">Nucleotide-binding</keyword>
<dbReference type="GeneID" id="80516899"/>
<protein>
    <submittedName>
        <fullName evidence="1">Helicase</fullName>
    </submittedName>
</protein>
<keyword evidence="1" id="KW-0347">Helicase</keyword>
<organism evidence="1">
    <name type="scientific">Tupanvirus deep ocean</name>
    <dbReference type="NCBI Taxonomy" id="2126984"/>
    <lineage>
        <taxon>Viruses</taxon>
        <taxon>Varidnaviria</taxon>
        <taxon>Bamfordvirae</taxon>
        <taxon>Nucleocytoviricota</taxon>
        <taxon>Megaviricetes</taxon>
        <taxon>Imitervirales</taxon>
        <taxon>Mimiviridae</taxon>
        <taxon>Megamimivirinae</taxon>
        <taxon>Tupanvirus</taxon>
        <taxon>Tupanvirus altamarinense</taxon>
    </lineage>
</organism>
<accession>A0A6N1NV64</accession>
<dbReference type="SUPFAM" id="SSF52540">
    <property type="entry name" value="P-loop containing nucleoside triphosphate hydrolases"/>
    <property type="match status" value="1"/>
</dbReference>
<keyword evidence="1" id="KW-0378">Hydrolase</keyword>
<dbReference type="GO" id="GO:0004386">
    <property type="term" value="F:helicase activity"/>
    <property type="evidence" value="ECO:0007669"/>
    <property type="project" value="UniProtKB-KW"/>
</dbReference>
<dbReference type="RefSeq" id="YP_010780208.1">
    <property type="nucleotide sequence ID" value="NC_075038.1"/>
</dbReference>
<evidence type="ECO:0000313" key="1">
    <source>
        <dbReference type="EMBL" id="QKU33601.1"/>
    </source>
</evidence>
<dbReference type="EMBL" id="MF405918">
    <property type="protein sequence ID" value="QKU33601.1"/>
    <property type="molecule type" value="Genomic_DNA"/>
</dbReference>
<dbReference type="InterPro" id="IPR027417">
    <property type="entry name" value="P-loop_NTPase"/>
</dbReference>
<name>A0A6N1NV64_9VIRU</name>
<dbReference type="KEGG" id="vg:80516899"/>
<proteinExistence type="predicted"/>
<dbReference type="Gene3D" id="3.40.50.300">
    <property type="entry name" value="P-loop containing nucleotide triphosphate hydrolases"/>
    <property type="match status" value="1"/>
</dbReference>
<reference evidence="1" key="1">
    <citation type="submission" date="2017-06" db="EMBL/GenBank/DDBJ databases">
        <authorList>
            <person name="Assis F.L."/>
            <person name="Abrahao J.S."/>
            <person name="Silva L."/>
            <person name="Khalil J.B."/>
            <person name="Rodrigues R."/>
            <person name="Silva L.S."/>
            <person name="Boratto P."/>
            <person name="Andrade M."/>
            <person name="Kroon E.G."/>
            <person name="Ribeiro B."/>
            <person name="Bergier I."/>
            <person name="Seligmann H."/>
            <person name="Ghigo E."/>
            <person name="Colson P."/>
            <person name="Levasseur A."/>
            <person name="Raoult D."/>
            <person name="Scola B.L."/>
        </authorList>
    </citation>
    <scope>NUCLEOTIDE SEQUENCE</scope>
    <source>
        <strain evidence="1">Deep ocean</strain>
    </source>
</reference>
<keyword evidence="1" id="KW-0067">ATP-binding</keyword>